<proteinExistence type="inferred from homology"/>
<dbReference type="EMBL" id="NWSH01002508">
    <property type="protein sequence ID" value="PCG68111.1"/>
    <property type="molecule type" value="Genomic_DNA"/>
</dbReference>
<dbReference type="InterPro" id="IPR020097">
    <property type="entry name" value="PsdUridine_synth_TruA_a/b_dom"/>
</dbReference>
<dbReference type="GO" id="GO:0031119">
    <property type="term" value="P:tRNA pseudouridine synthesis"/>
    <property type="evidence" value="ECO:0007669"/>
    <property type="project" value="TreeGrafter"/>
</dbReference>
<organism evidence="7">
    <name type="scientific">Heliothis virescens</name>
    <name type="common">Tobacco budworm moth</name>
    <dbReference type="NCBI Taxonomy" id="7102"/>
    <lineage>
        <taxon>Eukaryota</taxon>
        <taxon>Metazoa</taxon>
        <taxon>Ecdysozoa</taxon>
        <taxon>Arthropoda</taxon>
        <taxon>Hexapoda</taxon>
        <taxon>Insecta</taxon>
        <taxon>Pterygota</taxon>
        <taxon>Neoptera</taxon>
        <taxon>Endopterygota</taxon>
        <taxon>Lepidoptera</taxon>
        <taxon>Glossata</taxon>
        <taxon>Ditrysia</taxon>
        <taxon>Noctuoidea</taxon>
        <taxon>Noctuidae</taxon>
        <taxon>Heliothinae</taxon>
        <taxon>Heliothis</taxon>
    </lineage>
</organism>
<evidence type="ECO:0000256" key="2">
    <source>
        <dbReference type="ARBA" id="ARBA00022694"/>
    </source>
</evidence>
<feature type="compositionally biased region" description="Basic and acidic residues" evidence="5">
    <location>
        <begin position="302"/>
        <end position="320"/>
    </location>
</feature>
<dbReference type="AlphaFoldDB" id="A0A2A4J818"/>
<dbReference type="HAMAP" id="MF_00171">
    <property type="entry name" value="TruA"/>
    <property type="match status" value="1"/>
</dbReference>
<dbReference type="STRING" id="7102.A0A2A4J818"/>
<feature type="domain" description="Pseudouridine synthase I TruA alpha/beta" evidence="6">
    <location>
        <begin position="176"/>
        <end position="295"/>
    </location>
</feature>
<keyword evidence="3 4" id="KW-0413">Isomerase</keyword>
<dbReference type="GO" id="GO:0160147">
    <property type="term" value="F:tRNA pseudouridine(38-40) synthase activity"/>
    <property type="evidence" value="ECO:0007669"/>
    <property type="project" value="UniProtKB-EC"/>
</dbReference>
<dbReference type="PANTHER" id="PTHR11142:SF0">
    <property type="entry name" value="TRNA PSEUDOURIDINE SYNTHASE-LIKE 1"/>
    <property type="match status" value="1"/>
</dbReference>
<protein>
    <recommendedName>
        <fullName evidence="4">tRNA pseudouridine synthase</fullName>
        <ecNumber evidence="4">5.4.99.12</ecNumber>
    </recommendedName>
</protein>
<dbReference type="InterPro" id="IPR001406">
    <property type="entry name" value="PsdUridine_synth_TruA"/>
</dbReference>
<dbReference type="PANTHER" id="PTHR11142">
    <property type="entry name" value="PSEUDOURIDYLATE SYNTHASE"/>
    <property type="match status" value="1"/>
</dbReference>
<gene>
    <name evidence="7" type="ORF">B5V51_5586</name>
</gene>
<comment type="similarity">
    <text evidence="1 4">Belongs to the tRNA pseudouridine synthase TruA family.</text>
</comment>
<accession>A0A2A4J818</accession>
<dbReference type="SUPFAM" id="SSF55120">
    <property type="entry name" value="Pseudouridine synthase"/>
    <property type="match status" value="1"/>
</dbReference>
<dbReference type="InterPro" id="IPR020103">
    <property type="entry name" value="PsdUridine_synth_cat_dom_sf"/>
</dbReference>
<dbReference type="Gene3D" id="3.30.70.580">
    <property type="entry name" value="Pseudouridine synthase I, catalytic domain, N-terminal subdomain"/>
    <property type="match status" value="1"/>
</dbReference>
<evidence type="ECO:0000259" key="6">
    <source>
        <dbReference type="Pfam" id="PF01416"/>
    </source>
</evidence>
<evidence type="ECO:0000256" key="3">
    <source>
        <dbReference type="ARBA" id="ARBA00023235"/>
    </source>
</evidence>
<keyword evidence="2 4" id="KW-0819">tRNA processing</keyword>
<dbReference type="InterPro" id="IPR020095">
    <property type="entry name" value="PsdUridine_synth_TruA_C"/>
</dbReference>
<name>A0A2A4J818_HELVI</name>
<sequence length="320" mass="37735">MKARYLTFFSYIGTRFRSSEKIWFKEGRNHPDPESVQGLMELALLKLRSLNYPNLTLSSRTDGGVHALNTSAHFDLDRFGSGIFNTEIITYNLNKFFYNHNYSIFVKKCIRVNDDFNARHQAIGRTYLYRLAVKKDEIVIPEYMTIASYIPIEEWRRCHFVRLPGFDIDKFIEGTKYFVGYHDFTTFKRFDKLKQHKHNRREIQYIKVRPGKPNVTSYYKEEDSIFNYWDIEIRGRGFVHNQIRRMVGTLNAVAIGKLPAEEIKVMLQIPSKHSWHNSIQSGPPEGLYLCDVHYNPEDLVYDPEKNLEEKDKSDSDTECD</sequence>
<evidence type="ECO:0000256" key="4">
    <source>
        <dbReference type="RuleBase" id="RU003792"/>
    </source>
</evidence>
<comment type="caution">
    <text evidence="7">The sequence shown here is derived from an EMBL/GenBank/DDBJ whole genome shotgun (WGS) entry which is preliminary data.</text>
</comment>
<comment type="catalytic activity">
    <reaction evidence="4">
        <text>uridine(38/39/40) in tRNA = pseudouridine(38/39/40) in tRNA</text>
        <dbReference type="Rhea" id="RHEA:22376"/>
        <dbReference type="Rhea" id="RHEA-COMP:10085"/>
        <dbReference type="Rhea" id="RHEA-COMP:10087"/>
        <dbReference type="ChEBI" id="CHEBI:65314"/>
        <dbReference type="ChEBI" id="CHEBI:65315"/>
        <dbReference type="EC" id="5.4.99.12"/>
    </reaction>
</comment>
<dbReference type="InterPro" id="IPR020094">
    <property type="entry name" value="TruA/RsuA/RluB/E/F_N"/>
</dbReference>
<feature type="region of interest" description="Disordered" evidence="5">
    <location>
        <begin position="301"/>
        <end position="320"/>
    </location>
</feature>
<dbReference type="Gene3D" id="3.30.70.660">
    <property type="entry name" value="Pseudouridine synthase I, catalytic domain, C-terminal subdomain"/>
    <property type="match status" value="1"/>
</dbReference>
<evidence type="ECO:0000256" key="1">
    <source>
        <dbReference type="ARBA" id="ARBA00009375"/>
    </source>
</evidence>
<evidence type="ECO:0000313" key="7">
    <source>
        <dbReference type="EMBL" id="PCG68111.1"/>
    </source>
</evidence>
<dbReference type="EC" id="5.4.99.12" evidence="4"/>
<dbReference type="GO" id="GO:0003723">
    <property type="term" value="F:RNA binding"/>
    <property type="evidence" value="ECO:0007669"/>
    <property type="project" value="InterPro"/>
</dbReference>
<reference evidence="7" key="1">
    <citation type="submission" date="2017-09" db="EMBL/GenBank/DDBJ databases">
        <title>Contemporary evolution of a Lepidopteran species, Heliothis virescens, in response to modern agricultural practices.</title>
        <authorList>
            <person name="Fritz M.L."/>
            <person name="Deyonke A.M."/>
            <person name="Papanicolaou A."/>
            <person name="Micinski S."/>
            <person name="Westbrook J."/>
            <person name="Gould F."/>
        </authorList>
    </citation>
    <scope>NUCLEOTIDE SEQUENCE [LARGE SCALE GENOMIC DNA]</scope>
    <source>
        <strain evidence="7">HvINT-</strain>
        <tissue evidence="7">Whole body</tissue>
    </source>
</reference>
<dbReference type="Pfam" id="PF01416">
    <property type="entry name" value="PseudoU_synth_1"/>
    <property type="match status" value="1"/>
</dbReference>
<evidence type="ECO:0000256" key="5">
    <source>
        <dbReference type="SAM" id="MobiDB-lite"/>
    </source>
</evidence>